<proteinExistence type="predicted"/>
<dbReference type="Proteomes" id="UP000805193">
    <property type="component" value="Unassembled WGS sequence"/>
</dbReference>
<dbReference type="EMBL" id="JABSTQ010010918">
    <property type="protein sequence ID" value="KAG0416806.1"/>
    <property type="molecule type" value="Genomic_DNA"/>
</dbReference>
<organism evidence="1 2">
    <name type="scientific">Ixodes persulcatus</name>
    <name type="common">Taiga tick</name>
    <dbReference type="NCBI Taxonomy" id="34615"/>
    <lineage>
        <taxon>Eukaryota</taxon>
        <taxon>Metazoa</taxon>
        <taxon>Ecdysozoa</taxon>
        <taxon>Arthropoda</taxon>
        <taxon>Chelicerata</taxon>
        <taxon>Arachnida</taxon>
        <taxon>Acari</taxon>
        <taxon>Parasitiformes</taxon>
        <taxon>Ixodida</taxon>
        <taxon>Ixodoidea</taxon>
        <taxon>Ixodidae</taxon>
        <taxon>Ixodinae</taxon>
        <taxon>Ixodes</taxon>
    </lineage>
</organism>
<sequence>MSPYLFNVAMICLPAKLEKIARLQHSIYAHDITMWVTGGSDGYIEEVLQEAIPVVELRNSELLLLRPKRGGKEKSNIDLFAQRHRIPQVKSIRVLGLRIQAHGNNREMIQALVGTAYQVARLIARISNRNHGMKEGNLMRLVQAFVMSRLAYVVSLMRLRVAEKSNLECVVRKAYKRALGLPDSTSNYKLATLGVHNTIDEFVASRVVLDLTRKLKWSETVGENANFLFS</sequence>
<accession>A0AC60PBS4</accession>
<gene>
    <name evidence="1" type="ORF">HPB47_006120</name>
</gene>
<comment type="caution">
    <text evidence="1">The sequence shown here is derived from an EMBL/GenBank/DDBJ whole genome shotgun (WGS) entry which is preliminary data.</text>
</comment>
<reference evidence="1 2" key="1">
    <citation type="journal article" date="2020" name="Cell">
        <title>Large-Scale Comparative Analyses of Tick Genomes Elucidate Their Genetic Diversity and Vector Capacities.</title>
        <authorList>
            <consortium name="Tick Genome and Microbiome Consortium (TIGMIC)"/>
            <person name="Jia N."/>
            <person name="Wang J."/>
            <person name="Shi W."/>
            <person name="Du L."/>
            <person name="Sun Y."/>
            <person name="Zhan W."/>
            <person name="Jiang J.F."/>
            <person name="Wang Q."/>
            <person name="Zhang B."/>
            <person name="Ji P."/>
            <person name="Bell-Sakyi L."/>
            <person name="Cui X.M."/>
            <person name="Yuan T.T."/>
            <person name="Jiang B.G."/>
            <person name="Yang W.F."/>
            <person name="Lam T.T."/>
            <person name="Chang Q.C."/>
            <person name="Ding S.J."/>
            <person name="Wang X.J."/>
            <person name="Zhu J.G."/>
            <person name="Ruan X.D."/>
            <person name="Zhao L."/>
            <person name="Wei J.T."/>
            <person name="Ye R.Z."/>
            <person name="Que T.C."/>
            <person name="Du C.H."/>
            <person name="Zhou Y.H."/>
            <person name="Cheng J.X."/>
            <person name="Dai P.F."/>
            <person name="Guo W.B."/>
            <person name="Han X.H."/>
            <person name="Huang E.J."/>
            <person name="Li L.F."/>
            <person name="Wei W."/>
            <person name="Gao Y.C."/>
            <person name="Liu J.Z."/>
            <person name="Shao H.Z."/>
            <person name="Wang X."/>
            <person name="Wang C.C."/>
            <person name="Yang T.C."/>
            <person name="Huo Q.B."/>
            <person name="Li W."/>
            <person name="Chen H.Y."/>
            <person name="Chen S.E."/>
            <person name="Zhou L.G."/>
            <person name="Ni X.B."/>
            <person name="Tian J.H."/>
            <person name="Sheng Y."/>
            <person name="Liu T."/>
            <person name="Pan Y.S."/>
            <person name="Xia L.Y."/>
            <person name="Li J."/>
            <person name="Zhao F."/>
            <person name="Cao W.C."/>
        </authorList>
    </citation>
    <scope>NUCLEOTIDE SEQUENCE [LARGE SCALE GENOMIC DNA]</scope>
    <source>
        <strain evidence="1">Iper-2018</strain>
    </source>
</reference>
<name>A0AC60PBS4_IXOPE</name>
<evidence type="ECO:0000313" key="1">
    <source>
        <dbReference type="EMBL" id="KAG0416806.1"/>
    </source>
</evidence>
<keyword evidence="2" id="KW-1185">Reference proteome</keyword>
<protein>
    <submittedName>
        <fullName evidence="1">Uncharacterized protein</fullName>
    </submittedName>
</protein>
<evidence type="ECO:0000313" key="2">
    <source>
        <dbReference type="Proteomes" id="UP000805193"/>
    </source>
</evidence>